<organism evidence="2">
    <name type="scientific">Arundo donax</name>
    <name type="common">Giant reed</name>
    <name type="synonym">Donax arundinaceus</name>
    <dbReference type="NCBI Taxonomy" id="35708"/>
    <lineage>
        <taxon>Eukaryota</taxon>
        <taxon>Viridiplantae</taxon>
        <taxon>Streptophyta</taxon>
        <taxon>Embryophyta</taxon>
        <taxon>Tracheophyta</taxon>
        <taxon>Spermatophyta</taxon>
        <taxon>Magnoliopsida</taxon>
        <taxon>Liliopsida</taxon>
        <taxon>Poales</taxon>
        <taxon>Poaceae</taxon>
        <taxon>PACMAD clade</taxon>
        <taxon>Arundinoideae</taxon>
        <taxon>Arundineae</taxon>
        <taxon>Arundo</taxon>
    </lineage>
</organism>
<dbReference type="AlphaFoldDB" id="A0A0A9FE01"/>
<proteinExistence type="predicted"/>
<feature type="region of interest" description="Disordered" evidence="1">
    <location>
        <begin position="1"/>
        <end position="22"/>
    </location>
</feature>
<accession>A0A0A9FE01</accession>
<evidence type="ECO:0000256" key="1">
    <source>
        <dbReference type="SAM" id="MobiDB-lite"/>
    </source>
</evidence>
<reference evidence="2" key="2">
    <citation type="journal article" date="2015" name="Data Brief">
        <title>Shoot transcriptome of the giant reed, Arundo donax.</title>
        <authorList>
            <person name="Barrero R.A."/>
            <person name="Guerrero F.D."/>
            <person name="Moolhuijzen P."/>
            <person name="Goolsby J.A."/>
            <person name="Tidwell J."/>
            <person name="Bellgard S.E."/>
            <person name="Bellgard M.I."/>
        </authorList>
    </citation>
    <scope>NUCLEOTIDE SEQUENCE</scope>
    <source>
        <tissue evidence="2">Shoot tissue taken approximately 20 cm above the soil surface</tissue>
    </source>
</reference>
<evidence type="ECO:0000313" key="2">
    <source>
        <dbReference type="EMBL" id="JAE09454.1"/>
    </source>
</evidence>
<reference evidence="2" key="1">
    <citation type="submission" date="2014-09" db="EMBL/GenBank/DDBJ databases">
        <authorList>
            <person name="Magalhaes I.L.F."/>
            <person name="Oliveira U."/>
            <person name="Santos F.R."/>
            <person name="Vidigal T.H.D.A."/>
            <person name="Brescovit A.D."/>
            <person name="Santos A.J."/>
        </authorList>
    </citation>
    <scope>NUCLEOTIDE SEQUENCE</scope>
    <source>
        <tissue evidence="2">Shoot tissue taken approximately 20 cm above the soil surface</tissue>
    </source>
</reference>
<sequence length="94" mass="10629">MRRSINARCSATGMGSRTGRAASPHVPRRIVFYGQPMHTRARAYMGMMVRSRRHRHAVLSDGWMDGWAVLCGLTDVQPSAKHLLICRKSYDLCI</sequence>
<dbReference type="EMBL" id="GBRH01188442">
    <property type="protein sequence ID" value="JAE09454.1"/>
    <property type="molecule type" value="Transcribed_RNA"/>
</dbReference>
<protein>
    <submittedName>
        <fullName evidence="2">Uncharacterized protein</fullName>
    </submittedName>
</protein>
<name>A0A0A9FE01_ARUDO</name>